<evidence type="ECO:0000313" key="3">
    <source>
        <dbReference type="Proteomes" id="UP001526147"/>
    </source>
</evidence>
<dbReference type="Gene3D" id="3.40.190.10">
    <property type="entry name" value="Periplasmic binding protein-like II"/>
    <property type="match status" value="2"/>
</dbReference>
<sequence>MRSLKGKALIILVVLSILSACSGGGNETSSGSANEGGKIELTFWNIWTEPSPQNEASLKQVEKFMEEHPNIVIKQQNIPHDQFKVKVKTQAAGQQLPDLIQVFPGAELTPLVDGELIQPINDILGHWDGLINDGMLGDYKVEDKQYALPANVTPTSLVYYNKKMLEDVGYDEFPKTYEEFKTLITKLQDKGTIPIALGNKAQWVLQSSYISTIGDRMTGSDFLPAVLNGEKKFTDPQFINAVNVIKELSDMKAFNEDFNSIDNIQHRDLFVLGDAAMMIDGAWSLGPTLEALDNDENLGIAPFPAIDGGDGNQEAVSAVTGTGIALNSKLEGEKLEAAQEFLKSFYDEEYYTDLMKADILVAANIEAPEGVSEALKEVSEIVSKQTSPVYDATLPVDVTDAINAGLQEVSIGTMSPEELAKKLQDAVDNQK</sequence>
<gene>
    <name evidence="2" type="ORF">OIH86_23830</name>
</gene>
<dbReference type="PANTHER" id="PTHR43649">
    <property type="entry name" value="ARABINOSE-BINDING PROTEIN-RELATED"/>
    <property type="match status" value="1"/>
</dbReference>
<dbReference type="InterPro" id="IPR050490">
    <property type="entry name" value="Bact_solute-bd_prot1"/>
</dbReference>
<name>A0ABT3DNQ2_9BACI</name>
<dbReference type="Pfam" id="PF01547">
    <property type="entry name" value="SBP_bac_1"/>
    <property type="match status" value="1"/>
</dbReference>
<evidence type="ECO:0000256" key="1">
    <source>
        <dbReference type="SAM" id="SignalP"/>
    </source>
</evidence>
<reference evidence="2 3" key="1">
    <citation type="submission" date="2022-10" db="EMBL/GenBank/DDBJ databases">
        <title>Draft genome assembly of moderately radiation resistant bacterium Metabacillus halosaccharovorans.</title>
        <authorList>
            <person name="Pal S."/>
            <person name="Gopinathan A."/>
        </authorList>
    </citation>
    <scope>NUCLEOTIDE SEQUENCE [LARGE SCALE GENOMIC DNA]</scope>
    <source>
        <strain evidence="2 3">VITHBRA001</strain>
    </source>
</reference>
<proteinExistence type="predicted"/>
<evidence type="ECO:0000313" key="2">
    <source>
        <dbReference type="EMBL" id="MCV9888688.1"/>
    </source>
</evidence>
<organism evidence="2 3">
    <name type="scientific">Metabacillus halosaccharovorans</name>
    <dbReference type="NCBI Taxonomy" id="930124"/>
    <lineage>
        <taxon>Bacteria</taxon>
        <taxon>Bacillati</taxon>
        <taxon>Bacillota</taxon>
        <taxon>Bacilli</taxon>
        <taxon>Bacillales</taxon>
        <taxon>Bacillaceae</taxon>
        <taxon>Metabacillus</taxon>
    </lineage>
</organism>
<dbReference type="SUPFAM" id="SSF53850">
    <property type="entry name" value="Periplasmic binding protein-like II"/>
    <property type="match status" value="1"/>
</dbReference>
<dbReference type="PROSITE" id="PS51257">
    <property type="entry name" value="PROKAR_LIPOPROTEIN"/>
    <property type="match status" value="1"/>
</dbReference>
<comment type="caution">
    <text evidence="2">The sequence shown here is derived from an EMBL/GenBank/DDBJ whole genome shotgun (WGS) entry which is preliminary data.</text>
</comment>
<keyword evidence="1" id="KW-0732">Signal</keyword>
<protein>
    <submittedName>
        <fullName evidence="2">Extracellular solute-binding protein</fullName>
    </submittedName>
</protein>
<feature type="signal peptide" evidence="1">
    <location>
        <begin position="1"/>
        <end position="22"/>
    </location>
</feature>
<dbReference type="EMBL" id="JAOYEY010000051">
    <property type="protein sequence ID" value="MCV9888688.1"/>
    <property type="molecule type" value="Genomic_DNA"/>
</dbReference>
<dbReference type="RefSeq" id="WP_264144730.1">
    <property type="nucleotide sequence ID" value="NZ_JAOYEY010000051.1"/>
</dbReference>
<accession>A0ABT3DNQ2</accession>
<dbReference type="Proteomes" id="UP001526147">
    <property type="component" value="Unassembled WGS sequence"/>
</dbReference>
<keyword evidence="3" id="KW-1185">Reference proteome</keyword>
<dbReference type="InterPro" id="IPR006059">
    <property type="entry name" value="SBP"/>
</dbReference>
<feature type="chain" id="PRO_5047451245" evidence="1">
    <location>
        <begin position="23"/>
        <end position="431"/>
    </location>
</feature>